<name>A0A4S8FCN5_9BURK</name>
<dbReference type="Gene3D" id="1.10.10.10">
    <property type="entry name" value="Winged helix-like DNA-binding domain superfamily/Winged helix DNA-binding domain"/>
    <property type="match status" value="1"/>
</dbReference>
<dbReference type="OrthoDB" id="9802426at2"/>
<dbReference type="GO" id="GO:0032993">
    <property type="term" value="C:protein-DNA complex"/>
    <property type="evidence" value="ECO:0007669"/>
    <property type="project" value="TreeGrafter"/>
</dbReference>
<dbReference type="InterPro" id="IPR036388">
    <property type="entry name" value="WH-like_DNA-bd_sf"/>
</dbReference>
<dbReference type="AlphaFoldDB" id="A0A4S8FCN5"/>
<feature type="domain" description="Response regulatory" evidence="8">
    <location>
        <begin position="2"/>
        <end position="116"/>
    </location>
</feature>
<keyword evidence="1 6" id="KW-0597">Phosphoprotein</keyword>
<feature type="DNA-binding region" description="OmpR/PhoB-type" evidence="7">
    <location>
        <begin position="124"/>
        <end position="222"/>
    </location>
</feature>
<dbReference type="Pfam" id="PF00486">
    <property type="entry name" value="Trans_reg_C"/>
    <property type="match status" value="1"/>
</dbReference>
<dbReference type="RefSeq" id="WP_136571829.1">
    <property type="nucleotide sequence ID" value="NZ_STFG01000001.1"/>
</dbReference>
<keyword evidence="4 7" id="KW-0238">DNA-binding</keyword>
<evidence type="ECO:0000256" key="2">
    <source>
        <dbReference type="ARBA" id="ARBA00023012"/>
    </source>
</evidence>
<organism evidence="10 11">
    <name type="scientific">Lampropedia puyangensis</name>
    <dbReference type="NCBI Taxonomy" id="1330072"/>
    <lineage>
        <taxon>Bacteria</taxon>
        <taxon>Pseudomonadati</taxon>
        <taxon>Pseudomonadota</taxon>
        <taxon>Betaproteobacteria</taxon>
        <taxon>Burkholderiales</taxon>
        <taxon>Comamonadaceae</taxon>
        <taxon>Lampropedia</taxon>
    </lineage>
</organism>
<dbReference type="Proteomes" id="UP000308917">
    <property type="component" value="Unassembled WGS sequence"/>
</dbReference>
<evidence type="ECO:0000256" key="5">
    <source>
        <dbReference type="ARBA" id="ARBA00023163"/>
    </source>
</evidence>
<dbReference type="GO" id="GO:0000156">
    <property type="term" value="F:phosphorelay response regulator activity"/>
    <property type="evidence" value="ECO:0007669"/>
    <property type="project" value="TreeGrafter"/>
</dbReference>
<evidence type="ECO:0000256" key="7">
    <source>
        <dbReference type="PROSITE-ProRule" id="PRU01091"/>
    </source>
</evidence>
<dbReference type="SMART" id="SM00862">
    <property type="entry name" value="Trans_reg_C"/>
    <property type="match status" value="1"/>
</dbReference>
<dbReference type="SMART" id="SM00448">
    <property type="entry name" value="REC"/>
    <property type="match status" value="1"/>
</dbReference>
<keyword evidence="11" id="KW-1185">Reference proteome</keyword>
<keyword evidence="3" id="KW-0805">Transcription regulation</keyword>
<dbReference type="PANTHER" id="PTHR48111:SF1">
    <property type="entry name" value="TWO-COMPONENT RESPONSE REGULATOR ORR33"/>
    <property type="match status" value="1"/>
</dbReference>
<reference evidence="10 11" key="1">
    <citation type="journal article" date="2015" name="Antonie Van Leeuwenhoek">
        <title>Lampropedia puyangensis sp. nov., isolated from symptomatic bark of Populus ? euramericana canker and emended description of Lampropedia hyalina (Ehrenberg 1832) Lee et al. 2004.</title>
        <authorList>
            <person name="Li Y."/>
            <person name="Wang T."/>
            <person name="Piao C.G."/>
            <person name="Wang L.F."/>
            <person name="Tian G.Z."/>
            <person name="Zhu T.H."/>
            <person name="Guo M.W."/>
        </authorList>
    </citation>
    <scope>NUCLEOTIDE SEQUENCE [LARGE SCALE GENOMIC DNA]</scope>
    <source>
        <strain evidence="10 11">2-bin</strain>
    </source>
</reference>
<dbReference type="GO" id="GO:0006355">
    <property type="term" value="P:regulation of DNA-templated transcription"/>
    <property type="evidence" value="ECO:0007669"/>
    <property type="project" value="InterPro"/>
</dbReference>
<dbReference type="Pfam" id="PF00072">
    <property type="entry name" value="Response_reg"/>
    <property type="match status" value="1"/>
</dbReference>
<evidence type="ECO:0000256" key="3">
    <source>
        <dbReference type="ARBA" id="ARBA00023015"/>
    </source>
</evidence>
<dbReference type="InterPro" id="IPR011006">
    <property type="entry name" value="CheY-like_superfamily"/>
</dbReference>
<evidence type="ECO:0000256" key="1">
    <source>
        <dbReference type="ARBA" id="ARBA00022553"/>
    </source>
</evidence>
<evidence type="ECO:0000313" key="10">
    <source>
        <dbReference type="EMBL" id="THU05117.1"/>
    </source>
</evidence>
<evidence type="ECO:0000259" key="9">
    <source>
        <dbReference type="PROSITE" id="PS51755"/>
    </source>
</evidence>
<dbReference type="Gene3D" id="3.40.50.2300">
    <property type="match status" value="1"/>
</dbReference>
<comment type="caution">
    <text evidence="10">The sequence shown here is derived from an EMBL/GenBank/DDBJ whole genome shotgun (WGS) entry which is preliminary data.</text>
</comment>
<dbReference type="EMBL" id="STFG01000001">
    <property type="protein sequence ID" value="THU05117.1"/>
    <property type="molecule type" value="Genomic_DNA"/>
</dbReference>
<keyword evidence="2" id="KW-0902">Two-component regulatory system</keyword>
<gene>
    <name evidence="10" type="ORF">E9531_00765</name>
</gene>
<evidence type="ECO:0000256" key="4">
    <source>
        <dbReference type="ARBA" id="ARBA00023125"/>
    </source>
</evidence>
<dbReference type="InterPro" id="IPR001789">
    <property type="entry name" value="Sig_transdc_resp-reg_receiver"/>
</dbReference>
<evidence type="ECO:0000313" key="11">
    <source>
        <dbReference type="Proteomes" id="UP000308917"/>
    </source>
</evidence>
<evidence type="ECO:0000256" key="6">
    <source>
        <dbReference type="PROSITE-ProRule" id="PRU00169"/>
    </source>
</evidence>
<keyword evidence="5" id="KW-0804">Transcription</keyword>
<dbReference type="InterPro" id="IPR039420">
    <property type="entry name" value="WalR-like"/>
</dbReference>
<dbReference type="InterPro" id="IPR001867">
    <property type="entry name" value="OmpR/PhoB-type_DNA-bd"/>
</dbReference>
<proteinExistence type="predicted"/>
<feature type="domain" description="OmpR/PhoB-type" evidence="9">
    <location>
        <begin position="124"/>
        <end position="222"/>
    </location>
</feature>
<dbReference type="SUPFAM" id="SSF52172">
    <property type="entry name" value="CheY-like"/>
    <property type="match status" value="1"/>
</dbReference>
<feature type="modified residue" description="4-aspartylphosphate" evidence="6">
    <location>
        <position position="51"/>
    </location>
</feature>
<dbReference type="CDD" id="cd00383">
    <property type="entry name" value="trans_reg_C"/>
    <property type="match status" value="1"/>
</dbReference>
<sequence>MRVLLVEDHAELQALVRSQLQHWGFAADIASDGRVALHKIQLTPYDAVILDLGLPDMDGLKVLQGLGRQVHRPACLILTARDALPSRVQALNAGADDYLTKPFDMDELQARLRAILRRAKGHTAGELRLGRMRFSPLNLQLHIDDQPMELSRKEAMLLEALLRASPGLVVRNRLEESLYAAHESASPNAIDALVSRLRKRLASTPGIAHIDTVRGVGYRITAGQVCSSITIGEERS</sequence>
<dbReference type="PROSITE" id="PS50110">
    <property type="entry name" value="RESPONSE_REGULATORY"/>
    <property type="match status" value="1"/>
</dbReference>
<protein>
    <submittedName>
        <fullName evidence="10">Response regulator transcription factor</fullName>
    </submittedName>
</protein>
<evidence type="ECO:0000259" key="8">
    <source>
        <dbReference type="PROSITE" id="PS50110"/>
    </source>
</evidence>
<dbReference type="PANTHER" id="PTHR48111">
    <property type="entry name" value="REGULATOR OF RPOS"/>
    <property type="match status" value="1"/>
</dbReference>
<dbReference type="GO" id="GO:0000976">
    <property type="term" value="F:transcription cis-regulatory region binding"/>
    <property type="evidence" value="ECO:0007669"/>
    <property type="project" value="TreeGrafter"/>
</dbReference>
<dbReference type="GO" id="GO:0005829">
    <property type="term" value="C:cytosol"/>
    <property type="evidence" value="ECO:0007669"/>
    <property type="project" value="TreeGrafter"/>
</dbReference>
<dbReference type="PROSITE" id="PS51755">
    <property type="entry name" value="OMPR_PHOB"/>
    <property type="match status" value="1"/>
</dbReference>
<dbReference type="Gene3D" id="6.10.250.690">
    <property type="match status" value="1"/>
</dbReference>
<accession>A0A4S8FCN5</accession>